<evidence type="ECO:0000313" key="1">
    <source>
        <dbReference type="EMBL" id="MFC3195555.1"/>
    </source>
</evidence>
<protein>
    <submittedName>
        <fullName evidence="1">Uncharacterized protein</fullName>
    </submittedName>
</protein>
<accession>A0ABV7JBS1</accession>
<name>A0ABV7JBS1_9GAMM</name>
<proteinExistence type="predicted"/>
<dbReference type="Proteomes" id="UP001595533">
    <property type="component" value="Unassembled WGS sequence"/>
</dbReference>
<dbReference type="RefSeq" id="WP_077413131.1">
    <property type="nucleotide sequence ID" value="NZ_JBHRTS010000008.1"/>
</dbReference>
<gene>
    <name evidence="1" type="ORF">ACFODZ_14970</name>
</gene>
<reference evidence="2" key="1">
    <citation type="journal article" date="2019" name="Int. J. Syst. Evol. Microbiol.">
        <title>The Global Catalogue of Microorganisms (GCM) 10K type strain sequencing project: providing services to taxonomists for standard genome sequencing and annotation.</title>
        <authorList>
            <consortium name="The Broad Institute Genomics Platform"/>
            <consortium name="The Broad Institute Genome Sequencing Center for Infectious Disease"/>
            <person name="Wu L."/>
            <person name="Ma J."/>
        </authorList>
    </citation>
    <scope>NUCLEOTIDE SEQUENCE [LARGE SCALE GENOMIC DNA]</scope>
    <source>
        <strain evidence="2">KCTC 42953</strain>
    </source>
</reference>
<keyword evidence="2" id="KW-1185">Reference proteome</keyword>
<organism evidence="1 2">
    <name type="scientific">Marinicella sediminis</name>
    <dbReference type="NCBI Taxonomy" id="1792834"/>
    <lineage>
        <taxon>Bacteria</taxon>
        <taxon>Pseudomonadati</taxon>
        <taxon>Pseudomonadota</taxon>
        <taxon>Gammaproteobacteria</taxon>
        <taxon>Lysobacterales</taxon>
        <taxon>Marinicellaceae</taxon>
        <taxon>Marinicella</taxon>
    </lineage>
</organism>
<comment type="caution">
    <text evidence="1">The sequence shown here is derived from an EMBL/GenBank/DDBJ whole genome shotgun (WGS) entry which is preliminary data.</text>
</comment>
<dbReference type="EMBL" id="JBHRTS010000008">
    <property type="protein sequence ID" value="MFC3195555.1"/>
    <property type="molecule type" value="Genomic_DNA"/>
</dbReference>
<evidence type="ECO:0000313" key="2">
    <source>
        <dbReference type="Proteomes" id="UP001595533"/>
    </source>
</evidence>
<sequence>MRVIIMRMGYIFILLCSIDVQSREILINSFDINEREIQTIKAVSISELAKKLKSSLSGDIMIMFKSSQDCLENKVVENISYISSFTKNSAFDDLIRHCIHQYLEDQIEEGLTIDQASLLLFDLSKSIGSIVFGLKENQLVLDEYAENYICDNRIYYHLFISAAMEGISHSYYSSQDFLNYLKVPEDSDETCEILLSGH</sequence>